<gene>
    <name evidence="2" type="ORF">KC19_5G142500</name>
</gene>
<sequence>MQPILILLKLAFSFSASVSYEKYSDHEQFLKPDTWFFILLASQFLVSERLE</sequence>
<accession>A0A8T0I2B3</accession>
<proteinExistence type="predicted"/>
<name>A0A8T0I2B3_CERPU</name>
<evidence type="ECO:0000256" key="1">
    <source>
        <dbReference type="SAM" id="SignalP"/>
    </source>
</evidence>
<evidence type="ECO:0000313" key="2">
    <source>
        <dbReference type="EMBL" id="KAG0577256.1"/>
    </source>
</evidence>
<keyword evidence="3" id="KW-1185">Reference proteome</keyword>
<feature type="chain" id="PRO_5035798111" evidence="1">
    <location>
        <begin position="20"/>
        <end position="51"/>
    </location>
</feature>
<organism evidence="2 3">
    <name type="scientific">Ceratodon purpureus</name>
    <name type="common">Fire moss</name>
    <name type="synonym">Dicranum purpureum</name>
    <dbReference type="NCBI Taxonomy" id="3225"/>
    <lineage>
        <taxon>Eukaryota</taxon>
        <taxon>Viridiplantae</taxon>
        <taxon>Streptophyta</taxon>
        <taxon>Embryophyta</taxon>
        <taxon>Bryophyta</taxon>
        <taxon>Bryophytina</taxon>
        <taxon>Bryopsida</taxon>
        <taxon>Dicranidae</taxon>
        <taxon>Pseudoditrichales</taxon>
        <taxon>Ditrichaceae</taxon>
        <taxon>Ceratodon</taxon>
    </lineage>
</organism>
<dbReference type="Proteomes" id="UP000822688">
    <property type="component" value="Chromosome 5"/>
</dbReference>
<evidence type="ECO:0000313" key="3">
    <source>
        <dbReference type="Proteomes" id="UP000822688"/>
    </source>
</evidence>
<comment type="caution">
    <text evidence="2">The sequence shown here is derived from an EMBL/GenBank/DDBJ whole genome shotgun (WGS) entry which is preliminary data.</text>
</comment>
<dbReference type="EMBL" id="CM026425">
    <property type="protein sequence ID" value="KAG0577256.1"/>
    <property type="molecule type" value="Genomic_DNA"/>
</dbReference>
<dbReference type="AlphaFoldDB" id="A0A8T0I2B3"/>
<reference evidence="2" key="1">
    <citation type="submission" date="2020-06" db="EMBL/GenBank/DDBJ databases">
        <title>WGS assembly of Ceratodon purpureus strain R40.</title>
        <authorList>
            <person name="Carey S.B."/>
            <person name="Jenkins J."/>
            <person name="Shu S."/>
            <person name="Lovell J.T."/>
            <person name="Sreedasyam A."/>
            <person name="Maumus F."/>
            <person name="Tiley G.P."/>
            <person name="Fernandez-Pozo N."/>
            <person name="Barry K."/>
            <person name="Chen C."/>
            <person name="Wang M."/>
            <person name="Lipzen A."/>
            <person name="Daum C."/>
            <person name="Saski C.A."/>
            <person name="Payton A.C."/>
            <person name="Mcbreen J.C."/>
            <person name="Conrad R.E."/>
            <person name="Kollar L.M."/>
            <person name="Olsson S."/>
            <person name="Huttunen S."/>
            <person name="Landis J.B."/>
            <person name="Wickett N.J."/>
            <person name="Johnson M.G."/>
            <person name="Rensing S.A."/>
            <person name="Grimwood J."/>
            <person name="Schmutz J."/>
            <person name="Mcdaniel S.F."/>
        </authorList>
    </citation>
    <scope>NUCLEOTIDE SEQUENCE</scope>
    <source>
        <strain evidence="2">R40</strain>
    </source>
</reference>
<protein>
    <submittedName>
        <fullName evidence="2">Uncharacterized protein</fullName>
    </submittedName>
</protein>
<keyword evidence="1" id="KW-0732">Signal</keyword>
<feature type="signal peptide" evidence="1">
    <location>
        <begin position="1"/>
        <end position="19"/>
    </location>
</feature>